<dbReference type="RefSeq" id="WP_004076304.1">
    <property type="nucleotide sequence ID" value="NZ_CM001436.1"/>
</dbReference>
<feature type="region of interest" description="Disordered" evidence="1">
    <location>
        <begin position="1"/>
        <end position="24"/>
    </location>
</feature>
<name>H1Z2A4_9EURY</name>
<dbReference type="Proteomes" id="UP000005741">
    <property type="component" value="Chromosome"/>
</dbReference>
<dbReference type="EMBL" id="CM001436">
    <property type="protein sequence ID" value="EHQ34633.1"/>
    <property type="molecule type" value="Genomic_DNA"/>
</dbReference>
<dbReference type="HOGENOM" id="CLU_638756_0_0_2"/>
<dbReference type="Gene3D" id="3.30.559.30">
    <property type="entry name" value="Nonribosomal peptide synthetase, condensation domain"/>
    <property type="match status" value="1"/>
</dbReference>
<gene>
    <name evidence="2" type="ORF">Metlim_0496</name>
</gene>
<dbReference type="OrthoDB" id="106237at2157"/>
<dbReference type="AlphaFoldDB" id="H1Z2A4"/>
<evidence type="ECO:0000313" key="3">
    <source>
        <dbReference type="Proteomes" id="UP000005741"/>
    </source>
</evidence>
<accession>H1Z2A4</accession>
<proteinExistence type="predicted"/>
<reference evidence="2 3" key="1">
    <citation type="submission" date="2011-10" db="EMBL/GenBank/DDBJ databases">
        <title>The Improved High-Quality Draft genome of Methanoplanus limicola DSM 2279.</title>
        <authorList>
            <consortium name="US DOE Joint Genome Institute (JGI-PGF)"/>
            <person name="Lucas S."/>
            <person name="Copeland A."/>
            <person name="Lapidus A."/>
            <person name="Glavina del Rio T."/>
            <person name="Dalin E."/>
            <person name="Tice H."/>
            <person name="Bruce D."/>
            <person name="Goodwin L."/>
            <person name="Pitluck S."/>
            <person name="Peters L."/>
            <person name="Mikhailova N."/>
            <person name="Lu M."/>
            <person name="Kyrpides N."/>
            <person name="Mavromatis K."/>
            <person name="Ivanova N."/>
            <person name="Markowitz V."/>
            <person name="Cheng J.-F."/>
            <person name="Hugenholtz P."/>
            <person name="Woyke T."/>
            <person name="Wu D."/>
            <person name="Wirth R."/>
            <person name="Brambilla E.-M."/>
            <person name="Klenk H.-P."/>
            <person name="Eisen J.A."/>
        </authorList>
    </citation>
    <scope>NUCLEOTIDE SEQUENCE [LARGE SCALE GENOMIC DNA]</scope>
    <source>
        <strain evidence="2 3">DSM 2279</strain>
    </source>
</reference>
<evidence type="ECO:0000313" key="2">
    <source>
        <dbReference type="EMBL" id="EHQ34633.1"/>
    </source>
</evidence>
<protein>
    <submittedName>
        <fullName evidence="2">Condensation domain-containing protein</fullName>
    </submittedName>
</protein>
<evidence type="ECO:0000256" key="1">
    <source>
        <dbReference type="SAM" id="MobiDB-lite"/>
    </source>
</evidence>
<dbReference type="STRING" id="937775.Metlim_0496"/>
<sequence>MPAQDKDNSGLNSEPGPDSDSGQNCRFTAEPFDVFNVFFERIYDPTMHLMVRYSGMMDEEILRRSVILTLGSVPFLSAKFVESENRCFWERTGPERYPDAFVFHKDCNPEEIPYKIPPKPLDVRSGPQIRVDLFRTEYPGSDLITVTCHHGAMDARGLVDISEYIFTVYRNLYDNSGFIPEIQSPDRSLSRIYDMYPDSVLKEALTEEEKITDTWNFPFLYHGRGERRMARRDFDHERLSEAKEVCRRYGGTVNDLLIAVFFLALCKVRDDPVDDNRKNAMLTSADLRRYIPDIENCSPANLSAAYEISAVTSRYFGIEDILPGIIAATKERKNSNLGLGSVLFYRNLYNEGIPRIKEFFDGMISTYRDSDLKNPVLSNIGVISGEKFSNIPGKNGTLLSPEDLCFLPVVCYPPGFLLTASTFNGVLSVFTGYESGPYDEADIDRFMEGFDDLFPGGLK</sequence>
<dbReference type="Gene3D" id="3.30.559.10">
    <property type="entry name" value="Chloramphenicol acetyltransferase-like domain"/>
    <property type="match status" value="1"/>
</dbReference>
<dbReference type="InParanoid" id="H1Z2A4"/>
<dbReference type="InterPro" id="IPR023213">
    <property type="entry name" value="CAT-like_dom_sf"/>
</dbReference>
<organism evidence="2 3">
    <name type="scientific">Methanoplanus limicola DSM 2279</name>
    <dbReference type="NCBI Taxonomy" id="937775"/>
    <lineage>
        <taxon>Archaea</taxon>
        <taxon>Methanobacteriati</taxon>
        <taxon>Methanobacteriota</taxon>
        <taxon>Stenosarchaea group</taxon>
        <taxon>Methanomicrobia</taxon>
        <taxon>Methanomicrobiales</taxon>
        <taxon>Methanomicrobiaceae</taxon>
        <taxon>Methanoplanus</taxon>
    </lineage>
</organism>
<keyword evidence="3" id="KW-1185">Reference proteome</keyword>
<dbReference type="SUPFAM" id="SSF52777">
    <property type="entry name" value="CoA-dependent acyltransferases"/>
    <property type="match status" value="1"/>
</dbReference>